<name>W6N349_CLOTY</name>
<dbReference type="AlphaFoldDB" id="W6N349"/>
<dbReference type="RefSeq" id="WP_017750462.1">
    <property type="nucleotide sequence ID" value="NZ_CBXI010000007.1"/>
</dbReference>
<reference evidence="1 2" key="1">
    <citation type="journal article" date="2015" name="Genome Announc.">
        <title>Draft Genome Sequence of Clostridium tyrobutyricum Strain DIVETGP, Isolated from Cow's Milk for Grana Padano Production.</title>
        <authorList>
            <person name="Soggiu A."/>
            <person name="Piras C."/>
            <person name="Gaiarsa S."/>
            <person name="Sassera D."/>
            <person name="Roncada P."/>
            <person name="Bendixen E."/>
            <person name="Brasca M."/>
            <person name="Bonizzi L."/>
        </authorList>
    </citation>
    <scope>NUCLEOTIDE SEQUENCE [LARGE SCALE GENOMIC DNA]</scope>
    <source>
        <strain evidence="1 2">DIVETGP</strain>
    </source>
</reference>
<organism evidence="1 2">
    <name type="scientific">Clostridium tyrobutyricum DIVETGP</name>
    <dbReference type="NCBI Taxonomy" id="1408889"/>
    <lineage>
        <taxon>Bacteria</taxon>
        <taxon>Bacillati</taxon>
        <taxon>Bacillota</taxon>
        <taxon>Clostridia</taxon>
        <taxon>Eubacteriales</taxon>
        <taxon>Clostridiaceae</taxon>
        <taxon>Clostridium</taxon>
    </lineage>
</organism>
<dbReference type="OrthoDB" id="1925966at2"/>
<proteinExistence type="predicted"/>
<keyword evidence="2" id="KW-1185">Reference proteome</keyword>
<dbReference type="Proteomes" id="UP000019482">
    <property type="component" value="Unassembled WGS sequence"/>
</dbReference>
<dbReference type="GeneID" id="29419008"/>
<comment type="caution">
    <text evidence="1">The sequence shown here is derived from an EMBL/GenBank/DDBJ whole genome shotgun (WGS) entry which is preliminary data.</text>
</comment>
<sequence length="76" mass="8623">MCTTKDETAVAMMQNLCSMLSGEMTSISMMMNGIKMIECNMMMTWTSGDNMMCKIIQKCCNVYEQCSRLLLLLIIT</sequence>
<gene>
    <name evidence="1" type="ORF">CTDIVETGP_0581</name>
</gene>
<evidence type="ECO:0000313" key="2">
    <source>
        <dbReference type="Proteomes" id="UP000019482"/>
    </source>
</evidence>
<protein>
    <submittedName>
        <fullName evidence="1">Uncharacterized protein</fullName>
    </submittedName>
</protein>
<accession>W6N349</accession>
<evidence type="ECO:0000313" key="1">
    <source>
        <dbReference type="EMBL" id="CDL90511.1"/>
    </source>
</evidence>
<dbReference type="EMBL" id="CBXI010000007">
    <property type="protein sequence ID" value="CDL90511.1"/>
    <property type="molecule type" value="Genomic_DNA"/>
</dbReference>